<evidence type="ECO:0000313" key="4">
    <source>
        <dbReference type="Proteomes" id="UP000019489"/>
    </source>
</evidence>
<dbReference type="STRING" id="1386089.N865_04725"/>
<dbReference type="EMBL" id="AWSA01000008">
    <property type="protein sequence ID" value="EWT02751.1"/>
    <property type="molecule type" value="Genomic_DNA"/>
</dbReference>
<feature type="transmembrane region" description="Helical" evidence="2">
    <location>
        <begin position="181"/>
        <end position="200"/>
    </location>
</feature>
<name>W9G983_9MICO</name>
<feature type="transmembrane region" description="Helical" evidence="2">
    <location>
        <begin position="115"/>
        <end position="136"/>
    </location>
</feature>
<gene>
    <name evidence="3" type="ORF">N865_04725</name>
</gene>
<feature type="region of interest" description="Disordered" evidence="1">
    <location>
        <begin position="1"/>
        <end position="48"/>
    </location>
</feature>
<dbReference type="AlphaFoldDB" id="W9G983"/>
<accession>W9G983</accession>
<evidence type="ECO:0000313" key="3">
    <source>
        <dbReference type="EMBL" id="EWT02751.1"/>
    </source>
</evidence>
<proteinExistence type="predicted"/>
<feature type="transmembrane region" description="Helical" evidence="2">
    <location>
        <begin position="71"/>
        <end position="95"/>
    </location>
</feature>
<protein>
    <submittedName>
        <fullName evidence="3">Uncharacterized protein</fullName>
    </submittedName>
</protein>
<comment type="caution">
    <text evidence="3">The sequence shown here is derived from an EMBL/GenBank/DDBJ whole genome shotgun (WGS) entry which is preliminary data.</text>
</comment>
<feature type="transmembrane region" description="Helical" evidence="2">
    <location>
        <begin position="212"/>
        <end position="232"/>
    </location>
</feature>
<keyword evidence="4" id="KW-1185">Reference proteome</keyword>
<dbReference type="eggNOG" id="ENOG502ZD2Q">
    <property type="taxonomic scope" value="Bacteria"/>
</dbReference>
<keyword evidence="2" id="KW-0812">Transmembrane</keyword>
<organism evidence="3 4">
    <name type="scientific">Intrasporangium oryzae NRRL B-24470</name>
    <dbReference type="NCBI Taxonomy" id="1386089"/>
    <lineage>
        <taxon>Bacteria</taxon>
        <taxon>Bacillati</taxon>
        <taxon>Actinomycetota</taxon>
        <taxon>Actinomycetes</taxon>
        <taxon>Micrococcales</taxon>
        <taxon>Intrasporangiaceae</taxon>
        <taxon>Intrasporangium</taxon>
    </lineage>
</organism>
<evidence type="ECO:0000256" key="2">
    <source>
        <dbReference type="SAM" id="Phobius"/>
    </source>
</evidence>
<feature type="compositionally biased region" description="Low complexity" evidence="1">
    <location>
        <begin position="18"/>
        <end position="36"/>
    </location>
</feature>
<dbReference type="RefSeq" id="WP_034802401.1">
    <property type="nucleotide sequence ID" value="NZ_AWSA01000008.1"/>
</dbReference>
<dbReference type="OrthoDB" id="4350047at2"/>
<dbReference type="Proteomes" id="UP000019489">
    <property type="component" value="Unassembled WGS sequence"/>
</dbReference>
<keyword evidence="2" id="KW-0472">Membrane</keyword>
<sequence length="342" mass="35032">MAAGPADVVTSDGTPTDAPGSAAEPAEPAEAAEAPGVDPRGDVTRPLGGSPSVLQEVPAVLRVLGQVVAPATLITAVLIFFGWSRTAALFGWFGVDPTSLGFSSTDYLLTSQDGLFVPGVVIALLVLVMMWVLALVRRSGRPSPLSGPWVGPAAAVGGLALTTNGLLGVFGRGVLVDRLCVAPLCLIAGVALLSLAAHTVRSRRLTYSRGAGVAEITALTIVMAMALFWAAGDYSAAVGRQRATEIAAGLHARPHVVLYSDRSLGITARGVRAVRCVGGDAAAYGFRYSGLVLLLNSEGQYVFLPAGWTRSAGSAIAVPKRDGIRLDYRSAGATDGALPATC</sequence>
<keyword evidence="2" id="KW-1133">Transmembrane helix</keyword>
<reference evidence="3 4" key="1">
    <citation type="submission" date="2013-08" db="EMBL/GenBank/DDBJ databases">
        <title>Intrasporangium oryzae NRRL B-24470.</title>
        <authorList>
            <person name="Liu H."/>
            <person name="Wang G."/>
        </authorList>
    </citation>
    <scope>NUCLEOTIDE SEQUENCE [LARGE SCALE GENOMIC DNA]</scope>
    <source>
        <strain evidence="3 4">NRRL B-24470</strain>
    </source>
</reference>
<feature type="transmembrane region" description="Helical" evidence="2">
    <location>
        <begin position="148"/>
        <end position="169"/>
    </location>
</feature>
<evidence type="ECO:0000256" key="1">
    <source>
        <dbReference type="SAM" id="MobiDB-lite"/>
    </source>
</evidence>